<protein>
    <submittedName>
        <fullName evidence="1">Uncharacterized protein</fullName>
    </submittedName>
</protein>
<reference evidence="1" key="1">
    <citation type="submission" date="2022-04" db="EMBL/GenBank/DDBJ databases">
        <title>Genome of the entomopathogenic fungus Entomophthora muscae.</title>
        <authorList>
            <person name="Elya C."/>
            <person name="Lovett B.R."/>
            <person name="Lee E."/>
            <person name="Macias A.M."/>
            <person name="Hajek A.E."/>
            <person name="De Bivort B.L."/>
            <person name="Kasson M.T."/>
            <person name="De Fine Licht H.H."/>
            <person name="Stajich J.E."/>
        </authorList>
    </citation>
    <scope>NUCLEOTIDE SEQUENCE</scope>
    <source>
        <strain evidence="1">Berkeley</strain>
    </source>
</reference>
<sequence length="140" mass="15491">MQFIFLLAQQIFAATRPGLAARQGVVIEYRNLACSYVEPNPIDSSYRNLCIEGSAGLTSWCAAFLTKKAYESKCATPEFVPGMFAKQEEISAFESSRVFLQCKPKEKTRCNILLGRTHTCECELGTSSSVITIAPHTIEL</sequence>
<dbReference type="EMBL" id="QTSX02006409">
    <property type="protein sequence ID" value="KAJ9055186.1"/>
    <property type="molecule type" value="Genomic_DNA"/>
</dbReference>
<accession>A0ACC2RYL9</accession>
<dbReference type="Proteomes" id="UP001165960">
    <property type="component" value="Unassembled WGS sequence"/>
</dbReference>
<comment type="caution">
    <text evidence="1">The sequence shown here is derived from an EMBL/GenBank/DDBJ whole genome shotgun (WGS) entry which is preliminary data.</text>
</comment>
<evidence type="ECO:0000313" key="1">
    <source>
        <dbReference type="EMBL" id="KAJ9055186.1"/>
    </source>
</evidence>
<name>A0ACC2RYL9_9FUNG</name>
<evidence type="ECO:0000313" key="2">
    <source>
        <dbReference type="Proteomes" id="UP001165960"/>
    </source>
</evidence>
<gene>
    <name evidence="1" type="ORF">DSO57_1006813</name>
</gene>
<proteinExistence type="predicted"/>
<keyword evidence="2" id="KW-1185">Reference proteome</keyword>
<organism evidence="1 2">
    <name type="scientific">Entomophthora muscae</name>
    <dbReference type="NCBI Taxonomy" id="34485"/>
    <lineage>
        <taxon>Eukaryota</taxon>
        <taxon>Fungi</taxon>
        <taxon>Fungi incertae sedis</taxon>
        <taxon>Zoopagomycota</taxon>
        <taxon>Entomophthoromycotina</taxon>
        <taxon>Entomophthoromycetes</taxon>
        <taxon>Entomophthorales</taxon>
        <taxon>Entomophthoraceae</taxon>
        <taxon>Entomophthora</taxon>
    </lineage>
</organism>